<dbReference type="AlphaFoldDB" id="A0A183U984"/>
<gene>
    <name evidence="2" type="ORF">TCNE_LOCUS5054</name>
</gene>
<evidence type="ECO:0000313" key="2">
    <source>
        <dbReference type="EMBL" id="VDM33866.1"/>
    </source>
</evidence>
<sequence>MLNVGIHKTYGLKHTRRRLRQNVYPTAFSPSFTAFFEWLTHPFRELEITDNALMIFGLIQLRALSSVLERSIEVIQPEGRCAVFGEEFASRKPITITFHRYAYNLGEHYNSTDVA</sequence>
<accession>A0A183U984</accession>
<evidence type="ECO:0000313" key="3">
    <source>
        <dbReference type="Proteomes" id="UP000050794"/>
    </source>
</evidence>
<evidence type="ECO:0000313" key="4">
    <source>
        <dbReference type="WBParaSite" id="TCNE_0000505401-mRNA-1"/>
    </source>
</evidence>
<dbReference type="Gene3D" id="3.90.70.80">
    <property type="match status" value="1"/>
</dbReference>
<reference evidence="4" key="1">
    <citation type="submission" date="2016-06" db="UniProtKB">
        <authorList>
            <consortium name="WormBaseParasite"/>
        </authorList>
    </citation>
    <scope>IDENTIFICATION</scope>
</reference>
<organism evidence="3 4">
    <name type="scientific">Toxocara canis</name>
    <name type="common">Canine roundworm</name>
    <dbReference type="NCBI Taxonomy" id="6265"/>
    <lineage>
        <taxon>Eukaryota</taxon>
        <taxon>Metazoa</taxon>
        <taxon>Ecdysozoa</taxon>
        <taxon>Nematoda</taxon>
        <taxon>Chromadorea</taxon>
        <taxon>Rhabditida</taxon>
        <taxon>Spirurina</taxon>
        <taxon>Ascaridomorpha</taxon>
        <taxon>Ascaridoidea</taxon>
        <taxon>Toxocaridae</taxon>
        <taxon>Toxocara</taxon>
    </lineage>
</organism>
<dbReference type="Pfam" id="PF02338">
    <property type="entry name" value="OTU"/>
    <property type="match status" value="1"/>
</dbReference>
<evidence type="ECO:0000259" key="1">
    <source>
        <dbReference type="Pfam" id="PF02338"/>
    </source>
</evidence>
<keyword evidence="3" id="KW-1185">Reference proteome</keyword>
<dbReference type="Proteomes" id="UP000050794">
    <property type="component" value="Unassembled WGS sequence"/>
</dbReference>
<dbReference type="WBParaSite" id="TCNE_0000505401-mRNA-1">
    <property type="protein sequence ID" value="TCNE_0000505401-mRNA-1"/>
    <property type="gene ID" value="TCNE_0000505401"/>
</dbReference>
<dbReference type="InterPro" id="IPR003323">
    <property type="entry name" value="OTU_dom"/>
</dbReference>
<dbReference type="EMBL" id="UYWY01010652">
    <property type="protein sequence ID" value="VDM33866.1"/>
    <property type="molecule type" value="Genomic_DNA"/>
</dbReference>
<reference evidence="2 3" key="2">
    <citation type="submission" date="2018-11" db="EMBL/GenBank/DDBJ databases">
        <authorList>
            <consortium name="Pathogen Informatics"/>
        </authorList>
    </citation>
    <scope>NUCLEOTIDE SEQUENCE [LARGE SCALE GENOMIC DNA]</scope>
</reference>
<feature type="domain" description="OTU" evidence="1">
    <location>
        <begin position="13"/>
        <end position="109"/>
    </location>
</feature>
<name>A0A183U984_TOXCA</name>
<protein>
    <submittedName>
        <fullName evidence="4">Ubiquitinyl hydrolase 1</fullName>
    </submittedName>
</protein>
<proteinExistence type="predicted"/>